<dbReference type="PANTHER" id="PTHR44846:SF1">
    <property type="entry name" value="MANNOSYL-D-GLYCERATE TRANSPORT_METABOLISM SYSTEM REPRESSOR MNGR-RELATED"/>
    <property type="match status" value="1"/>
</dbReference>
<feature type="domain" description="HTH gntR-type" evidence="4">
    <location>
        <begin position="32"/>
        <end position="100"/>
    </location>
</feature>
<dbReference type="InterPro" id="IPR000524">
    <property type="entry name" value="Tscrpt_reg_HTH_GntR"/>
</dbReference>
<dbReference type="PANTHER" id="PTHR44846">
    <property type="entry name" value="MANNOSYL-D-GLYCERATE TRANSPORT/METABOLISM SYSTEM REPRESSOR MNGR-RELATED"/>
    <property type="match status" value="1"/>
</dbReference>
<dbReference type="OrthoDB" id="9812645at2"/>
<dbReference type="GO" id="GO:0045892">
    <property type="term" value="P:negative regulation of DNA-templated transcription"/>
    <property type="evidence" value="ECO:0007669"/>
    <property type="project" value="TreeGrafter"/>
</dbReference>
<evidence type="ECO:0000256" key="2">
    <source>
        <dbReference type="ARBA" id="ARBA00023125"/>
    </source>
</evidence>
<sequence length="264" mass="29823">MSKRLNIASVDQDELERIRAIAAKPYGNKSQRAIWLQIYDRLSNACIHGPLSAGSRLPSENDLADLFDVSRVTMRRALTKLQQEGQLQARKGVGIFVRQQPTRYAISSNMRFIESLNVDAEQIKTHTLSLSRRPASMKAIEALGLKQDTEVICLDRIRTLNDEPVYFTTKEFPADLFPDFEAVYEARQSVADVYQAHGIKDFKRVETRISGGFAHSNEAEALQLTHRTPLMRTSAINSDTKGKPIDFSLGRWPLASVELIFNEQ</sequence>
<evidence type="ECO:0000313" key="6">
    <source>
        <dbReference type="Proteomes" id="UP000219439"/>
    </source>
</evidence>
<dbReference type="CDD" id="cd07377">
    <property type="entry name" value="WHTH_GntR"/>
    <property type="match status" value="1"/>
</dbReference>
<dbReference type="InterPro" id="IPR012702">
    <property type="entry name" value="CP_lyase_PhnF"/>
</dbReference>
<dbReference type="InterPro" id="IPR050679">
    <property type="entry name" value="Bact_HTH_transcr_reg"/>
</dbReference>
<dbReference type="SMART" id="SM00345">
    <property type="entry name" value="HTH_GNTR"/>
    <property type="match status" value="1"/>
</dbReference>
<proteinExistence type="predicted"/>
<organism evidence="5 6">
    <name type="scientific">Cohaesibacter gelatinilyticus</name>
    <dbReference type="NCBI Taxonomy" id="372072"/>
    <lineage>
        <taxon>Bacteria</taxon>
        <taxon>Pseudomonadati</taxon>
        <taxon>Pseudomonadota</taxon>
        <taxon>Alphaproteobacteria</taxon>
        <taxon>Hyphomicrobiales</taxon>
        <taxon>Cohaesibacteraceae</taxon>
    </lineage>
</organism>
<evidence type="ECO:0000256" key="1">
    <source>
        <dbReference type="ARBA" id="ARBA00023015"/>
    </source>
</evidence>
<evidence type="ECO:0000256" key="3">
    <source>
        <dbReference type="ARBA" id="ARBA00023163"/>
    </source>
</evidence>
<dbReference type="Gene3D" id="1.10.10.10">
    <property type="entry name" value="Winged helix-like DNA-binding domain superfamily/Winged helix DNA-binding domain"/>
    <property type="match status" value="1"/>
</dbReference>
<dbReference type="GO" id="GO:0003677">
    <property type="term" value="F:DNA binding"/>
    <property type="evidence" value="ECO:0007669"/>
    <property type="project" value="UniProtKB-KW"/>
</dbReference>
<dbReference type="Proteomes" id="UP000219439">
    <property type="component" value="Unassembled WGS sequence"/>
</dbReference>
<reference evidence="5 6" key="1">
    <citation type="submission" date="2017-09" db="EMBL/GenBank/DDBJ databases">
        <authorList>
            <person name="Ehlers B."/>
            <person name="Leendertz F.H."/>
        </authorList>
    </citation>
    <scope>NUCLEOTIDE SEQUENCE [LARGE SCALE GENOMIC DNA]</scope>
    <source>
        <strain evidence="5 6">DSM 18289</strain>
    </source>
</reference>
<keyword evidence="3" id="KW-0804">Transcription</keyword>
<dbReference type="Pfam" id="PF07702">
    <property type="entry name" value="UTRA"/>
    <property type="match status" value="1"/>
</dbReference>
<dbReference type="InterPro" id="IPR036388">
    <property type="entry name" value="WH-like_DNA-bd_sf"/>
</dbReference>
<dbReference type="GO" id="GO:0003700">
    <property type="term" value="F:DNA-binding transcription factor activity"/>
    <property type="evidence" value="ECO:0007669"/>
    <property type="project" value="InterPro"/>
</dbReference>
<dbReference type="SUPFAM" id="SSF46785">
    <property type="entry name" value="Winged helix' DNA-binding domain"/>
    <property type="match status" value="1"/>
</dbReference>
<keyword evidence="6" id="KW-1185">Reference proteome</keyword>
<dbReference type="SUPFAM" id="SSF64288">
    <property type="entry name" value="Chorismate lyase-like"/>
    <property type="match status" value="1"/>
</dbReference>
<protein>
    <submittedName>
        <fullName evidence="5">Transcriptional regulator, GntR family</fullName>
    </submittedName>
</protein>
<gene>
    <name evidence="5" type="ORF">SAMN06265368_2302</name>
</gene>
<name>A0A285PBV6_9HYPH</name>
<accession>A0A285PBV6</accession>
<evidence type="ECO:0000313" key="5">
    <source>
        <dbReference type="EMBL" id="SNZ19222.1"/>
    </source>
</evidence>
<dbReference type="InterPro" id="IPR011663">
    <property type="entry name" value="UTRA"/>
</dbReference>
<dbReference type="Pfam" id="PF00392">
    <property type="entry name" value="GntR"/>
    <property type="match status" value="1"/>
</dbReference>
<dbReference type="InterPro" id="IPR028978">
    <property type="entry name" value="Chorismate_lyase_/UTRA_dom_sf"/>
</dbReference>
<dbReference type="EMBL" id="OBEL01000002">
    <property type="protein sequence ID" value="SNZ19222.1"/>
    <property type="molecule type" value="Genomic_DNA"/>
</dbReference>
<dbReference type="AlphaFoldDB" id="A0A285PBV6"/>
<dbReference type="SMART" id="SM00866">
    <property type="entry name" value="UTRA"/>
    <property type="match status" value="1"/>
</dbReference>
<keyword evidence="1" id="KW-0805">Transcription regulation</keyword>
<dbReference type="PROSITE" id="PS50949">
    <property type="entry name" value="HTH_GNTR"/>
    <property type="match status" value="1"/>
</dbReference>
<dbReference type="PRINTS" id="PR00035">
    <property type="entry name" value="HTHGNTR"/>
</dbReference>
<keyword evidence="2" id="KW-0238">DNA-binding</keyword>
<dbReference type="Gene3D" id="3.40.1410.10">
    <property type="entry name" value="Chorismate lyase-like"/>
    <property type="match status" value="1"/>
</dbReference>
<dbReference type="RefSeq" id="WP_097153580.1">
    <property type="nucleotide sequence ID" value="NZ_OBEL01000002.1"/>
</dbReference>
<evidence type="ECO:0000259" key="4">
    <source>
        <dbReference type="PROSITE" id="PS50949"/>
    </source>
</evidence>
<dbReference type="InterPro" id="IPR036390">
    <property type="entry name" value="WH_DNA-bd_sf"/>
</dbReference>
<dbReference type="NCBIfam" id="TIGR02325">
    <property type="entry name" value="C_P_lyase_phnF"/>
    <property type="match status" value="1"/>
</dbReference>